<name>A0A939FZG9_9HYPH</name>
<proteinExistence type="predicted"/>
<reference evidence="1" key="1">
    <citation type="submission" date="2021-03" db="EMBL/GenBank/DDBJ databases">
        <title>Whole genome sequence of Jiella sp. CQZ9-1.</title>
        <authorList>
            <person name="Tuo L."/>
        </authorList>
    </citation>
    <scope>NUCLEOTIDE SEQUENCE</scope>
    <source>
        <strain evidence="1">CQZ9-1</strain>
    </source>
</reference>
<dbReference type="RefSeq" id="WP_207257642.1">
    <property type="nucleotide sequence ID" value="NZ_JAFMPP010000007.1"/>
</dbReference>
<dbReference type="AlphaFoldDB" id="A0A939FZG9"/>
<protein>
    <submittedName>
        <fullName evidence="1">Uncharacterized protein</fullName>
    </submittedName>
</protein>
<comment type="caution">
    <text evidence="1">The sequence shown here is derived from an EMBL/GenBank/DDBJ whole genome shotgun (WGS) entry which is preliminary data.</text>
</comment>
<dbReference type="EMBL" id="JAFMPP010000007">
    <property type="protein sequence ID" value="MBO0662848.1"/>
    <property type="molecule type" value="Genomic_DNA"/>
</dbReference>
<gene>
    <name evidence="1" type="ORF">J1C48_09685</name>
</gene>
<sequence length="143" mass="16169">MSYNTIQTASGDGGRNNFTFAITAQPCLKLGRDTDQRLPKRHRSCHAQYPVIKAMVRSEVSGNFRFRQEHRPPIARRRIRYSRDQVGPAALFCPDALPPVEVFRRGRRSKAAIGILHRSNCAIRDTEAQAKRFIGRSGGHLLL</sequence>
<accession>A0A939FZG9</accession>
<evidence type="ECO:0000313" key="1">
    <source>
        <dbReference type="EMBL" id="MBO0662848.1"/>
    </source>
</evidence>
<keyword evidence="2" id="KW-1185">Reference proteome</keyword>
<dbReference type="Proteomes" id="UP000664122">
    <property type="component" value="Unassembled WGS sequence"/>
</dbReference>
<evidence type="ECO:0000313" key="2">
    <source>
        <dbReference type="Proteomes" id="UP000664122"/>
    </source>
</evidence>
<organism evidence="1 2">
    <name type="scientific">Jiella flava</name>
    <dbReference type="NCBI Taxonomy" id="2816857"/>
    <lineage>
        <taxon>Bacteria</taxon>
        <taxon>Pseudomonadati</taxon>
        <taxon>Pseudomonadota</taxon>
        <taxon>Alphaproteobacteria</taxon>
        <taxon>Hyphomicrobiales</taxon>
        <taxon>Aurantimonadaceae</taxon>
        <taxon>Jiella</taxon>
    </lineage>
</organism>